<proteinExistence type="predicted"/>
<dbReference type="Gene3D" id="3.90.1200.10">
    <property type="match status" value="1"/>
</dbReference>
<accession>A0AAN6UDX0</accession>
<name>A0AAN6UDX0_9PEZI</name>
<organism evidence="1 2">
    <name type="scientific">Trichocladium antarcticum</name>
    <dbReference type="NCBI Taxonomy" id="1450529"/>
    <lineage>
        <taxon>Eukaryota</taxon>
        <taxon>Fungi</taxon>
        <taxon>Dikarya</taxon>
        <taxon>Ascomycota</taxon>
        <taxon>Pezizomycotina</taxon>
        <taxon>Sordariomycetes</taxon>
        <taxon>Sordariomycetidae</taxon>
        <taxon>Sordariales</taxon>
        <taxon>Chaetomiaceae</taxon>
        <taxon>Trichocladium</taxon>
    </lineage>
</organism>
<dbReference type="Proteomes" id="UP001304895">
    <property type="component" value="Unassembled WGS sequence"/>
</dbReference>
<gene>
    <name evidence="1" type="ORF">BT67DRAFT_452142</name>
</gene>
<dbReference type="InterPro" id="IPR051678">
    <property type="entry name" value="AGP_Transferase"/>
</dbReference>
<dbReference type="PANTHER" id="PTHR21310:SF15">
    <property type="entry name" value="AMINOGLYCOSIDE PHOSPHOTRANSFERASE DOMAIN-CONTAINING PROTEIN"/>
    <property type="match status" value="1"/>
</dbReference>
<dbReference type="AlphaFoldDB" id="A0AAN6UDX0"/>
<dbReference type="InterPro" id="IPR011009">
    <property type="entry name" value="Kinase-like_dom_sf"/>
</dbReference>
<evidence type="ECO:0000313" key="2">
    <source>
        <dbReference type="Proteomes" id="UP001304895"/>
    </source>
</evidence>
<keyword evidence="2" id="KW-1185">Reference proteome</keyword>
<dbReference type="SUPFAM" id="SSF56112">
    <property type="entry name" value="Protein kinase-like (PK-like)"/>
    <property type="match status" value="1"/>
</dbReference>
<sequence>MRISMNLPSKRWSSFDGWDYNGMRERLQAALDNIDKPALLRHAERIKGQQVIMSEPFSAGQYWICFEMIAEDGSLVIARVRLPRHPDVPATVREEDEEYGIACEVATMEFVRQRLSAIPIPCLYAYEGPGSQLAADVGATYMLLEGFYGNTLQDVEFDICNLPVATQEHIMMQWTRVQAELATLTYSQIGSVCSISPSGEPIIGRLAASSSAELRDAGPFSRAVEYFTAVANATAGKLDSSARLGALVFRDILDKTTLFGDLGTVEQFPLNHMDLGTQNILVDDAFNFIAIIDWEFAQTAPWQVNRYPMPFPLLGSDTEDILRDPSHLAYRNVIRQDISRRIYCQKFQEAERTFQEEGRPLEGSFADTLNSSASRIYACFTSLGRLHQADRGLLREMVHFAFGWGANKVEQYLWELEQSV</sequence>
<evidence type="ECO:0000313" key="1">
    <source>
        <dbReference type="EMBL" id="KAK4130796.1"/>
    </source>
</evidence>
<reference evidence="1" key="1">
    <citation type="journal article" date="2023" name="Mol. Phylogenet. Evol.">
        <title>Genome-scale phylogeny and comparative genomics of the fungal order Sordariales.</title>
        <authorList>
            <person name="Hensen N."/>
            <person name="Bonometti L."/>
            <person name="Westerberg I."/>
            <person name="Brannstrom I.O."/>
            <person name="Guillou S."/>
            <person name="Cros-Aarteil S."/>
            <person name="Calhoun S."/>
            <person name="Haridas S."/>
            <person name="Kuo A."/>
            <person name="Mondo S."/>
            <person name="Pangilinan J."/>
            <person name="Riley R."/>
            <person name="LaButti K."/>
            <person name="Andreopoulos B."/>
            <person name="Lipzen A."/>
            <person name="Chen C."/>
            <person name="Yan M."/>
            <person name="Daum C."/>
            <person name="Ng V."/>
            <person name="Clum A."/>
            <person name="Steindorff A."/>
            <person name="Ohm R.A."/>
            <person name="Martin F."/>
            <person name="Silar P."/>
            <person name="Natvig D.O."/>
            <person name="Lalanne C."/>
            <person name="Gautier V."/>
            <person name="Ament-Velasquez S.L."/>
            <person name="Kruys A."/>
            <person name="Hutchinson M.I."/>
            <person name="Powell A.J."/>
            <person name="Barry K."/>
            <person name="Miller A.N."/>
            <person name="Grigoriev I.V."/>
            <person name="Debuchy R."/>
            <person name="Gladieux P."/>
            <person name="Hiltunen Thoren M."/>
            <person name="Johannesson H."/>
        </authorList>
    </citation>
    <scope>NUCLEOTIDE SEQUENCE</scope>
    <source>
        <strain evidence="1">CBS 123565</strain>
    </source>
</reference>
<protein>
    <recommendedName>
        <fullName evidence="3">Aminoglycoside phosphotransferase domain-containing protein</fullName>
    </recommendedName>
</protein>
<evidence type="ECO:0008006" key="3">
    <source>
        <dbReference type="Google" id="ProtNLM"/>
    </source>
</evidence>
<dbReference type="EMBL" id="MU853431">
    <property type="protein sequence ID" value="KAK4130796.1"/>
    <property type="molecule type" value="Genomic_DNA"/>
</dbReference>
<comment type="caution">
    <text evidence="1">The sequence shown here is derived from an EMBL/GenBank/DDBJ whole genome shotgun (WGS) entry which is preliminary data.</text>
</comment>
<reference evidence="1" key="2">
    <citation type="submission" date="2023-05" db="EMBL/GenBank/DDBJ databases">
        <authorList>
            <consortium name="Lawrence Berkeley National Laboratory"/>
            <person name="Steindorff A."/>
            <person name="Hensen N."/>
            <person name="Bonometti L."/>
            <person name="Westerberg I."/>
            <person name="Brannstrom I.O."/>
            <person name="Guillou S."/>
            <person name="Cros-Aarteil S."/>
            <person name="Calhoun S."/>
            <person name="Haridas S."/>
            <person name="Kuo A."/>
            <person name="Mondo S."/>
            <person name="Pangilinan J."/>
            <person name="Riley R."/>
            <person name="Labutti K."/>
            <person name="Andreopoulos B."/>
            <person name="Lipzen A."/>
            <person name="Chen C."/>
            <person name="Yanf M."/>
            <person name="Daum C."/>
            <person name="Ng V."/>
            <person name="Clum A."/>
            <person name="Ohm R."/>
            <person name="Martin F."/>
            <person name="Silar P."/>
            <person name="Natvig D."/>
            <person name="Lalanne C."/>
            <person name="Gautier V."/>
            <person name="Ament-Velasquez S.L."/>
            <person name="Kruys A."/>
            <person name="Hutchinson M.I."/>
            <person name="Powell A.J."/>
            <person name="Barry K."/>
            <person name="Miller A.N."/>
            <person name="Grigoriev I.V."/>
            <person name="Debuchy R."/>
            <person name="Gladieux P."/>
            <person name="Thoren M.H."/>
            <person name="Johannesson H."/>
        </authorList>
    </citation>
    <scope>NUCLEOTIDE SEQUENCE</scope>
    <source>
        <strain evidence="1">CBS 123565</strain>
    </source>
</reference>
<dbReference type="PANTHER" id="PTHR21310">
    <property type="entry name" value="AMINOGLYCOSIDE PHOSPHOTRANSFERASE-RELATED-RELATED"/>
    <property type="match status" value="1"/>
</dbReference>